<evidence type="ECO:0000256" key="1">
    <source>
        <dbReference type="SAM" id="Coils"/>
    </source>
</evidence>
<dbReference type="Proteomes" id="UP000748025">
    <property type="component" value="Unassembled WGS sequence"/>
</dbReference>
<feature type="compositionally biased region" description="Polar residues" evidence="2">
    <location>
        <begin position="290"/>
        <end position="312"/>
    </location>
</feature>
<organism evidence="4 5">
    <name type="scientific">Claviceps pusilla</name>
    <dbReference type="NCBI Taxonomy" id="123648"/>
    <lineage>
        <taxon>Eukaryota</taxon>
        <taxon>Fungi</taxon>
        <taxon>Dikarya</taxon>
        <taxon>Ascomycota</taxon>
        <taxon>Pezizomycotina</taxon>
        <taxon>Sordariomycetes</taxon>
        <taxon>Hypocreomycetidae</taxon>
        <taxon>Hypocreales</taxon>
        <taxon>Clavicipitaceae</taxon>
        <taxon>Claviceps</taxon>
    </lineage>
</organism>
<dbReference type="OrthoDB" id="3439820at2759"/>
<keyword evidence="3" id="KW-0472">Membrane</keyword>
<evidence type="ECO:0000313" key="5">
    <source>
        <dbReference type="Proteomes" id="UP000748025"/>
    </source>
</evidence>
<sequence length="1048" mass="116324">MPPFPPLRASNLSSSSAQSVQNKPKKPPKQGNHSGDLHKAPSLGSWFKQILPSNRPERGGTLRPSAFQLQKDLEHVNNNNNNNNSPLPAPRNPPWGVSDRGSNLKDVTEVDTVMEDGRKTSWVFGNDVQRRGEGGGDLDKEARTALHGTSGNQLNVLDAGGSGSHSSSISDLQYIRAKQEARRLRRNLKESGDYLGVQGFNPETGRLDVITPSDSDMSSLSQETQQKLLVLKNTLKDARHQYKSTREKSEQEAKKILLKSEKERIRRLEKGKQRVQEVSQTVTWKRHARQWSSAQEPNLSPIAQSIGETPQASRRESKVCDRAGVAKRASNSSLINFNDSDKQAGGDHAPQQRDRELTKSPDSMATVVRTPKRQSLVDFAEPGTSAWQLFVNGISFDTSEDTEQLHDNKWPKLDAQESPEKAHRMGEVVLEADSETIPDHMVAQANPESFLGTGSEEKDDPGGEKIHMVALSNTKSRTAKTEVFQQDVPQKCARDTRARRNRTLHCRAHSMEHGNMKLLKRRLLPNAIDKPGIWTRENRPPVAQGRRKMIPNWSHWMRGGTVRFTPIPRTSSPRMLKRLVKTSTQPKKEDAVLNLKLDPNPPDSGNSGLDPGLVQHVAPTSRLILMWGMELKHPNVDQEPRHKERKETQTPGPGAWDRQHEMTQIRGGKQAEVTRDMTMKSSAQPVTECVSTRITTTTGCDRLCSETSFQAKSEQKKKTKNNSSNDIINNNRRDQPGDCPKGEGMYNLPRIATSESSLGSSVMRILQKPSSRVKLAQAGDEIGIISNKCKPKQGERHTQKKDTKPFVDITRAVVSKTVVDAPATTGPGIMIKDARVVDLITKQGGDMPVGQPQSNPMKEIDDVPKGVEKPLQAAAAAAALSRRDMGIYVVDMMFIHDELTALVQAPGRFPDSNAGGHIRRDRDGQNSPGGRVAATNTGIVVQPEEDGSFGTLLEAAGEFLGLVWCYMLPLWQVYWDRVGPLFDAKSEYWARQNRDEGTMGDCLTVVLALPTSLLFIASYVVALRLGLLCIENCSVVREWAESVYWYFM</sequence>
<feature type="compositionally biased region" description="Polar residues" evidence="2">
    <location>
        <begin position="329"/>
        <end position="338"/>
    </location>
</feature>
<feature type="region of interest" description="Disordered" evidence="2">
    <location>
        <begin position="147"/>
        <end position="170"/>
    </location>
</feature>
<feature type="compositionally biased region" description="Low complexity" evidence="2">
    <location>
        <begin position="721"/>
        <end position="730"/>
    </location>
</feature>
<keyword evidence="3" id="KW-1133">Transmembrane helix</keyword>
<keyword evidence="5" id="KW-1185">Reference proteome</keyword>
<dbReference type="EMBL" id="SRPW01002862">
    <property type="protein sequence ID" value="KAG5989958.1"/>
    <property type="molecule type" value="Genomic_DNA"/>
</dbReference>
<feature type="transmembrane region" description="Helical" evidence="3">
    <location>
        <begin position="1003"/>
        <end position="1022"/>
    </location>
</feature>
<feature type="region of interest" description="Disordered" evidence="2">
    <location>
        <begin position="912"/>
        <end position="932"/>
    </location>
</feature>
<feature type="compositionally biased region" description="Basic and acidic residues" evidence="2">
    <location>
        <begin position="634"/>
        <end position="648"/>
    </location>
</feature>
<feature type="region of interest" description="Disordered" evidence="2">
    <location>
        <begin position="1"/>
        <end position="102"/>
    </location>
</feature>
<comment type="caution">
    <text evidence="4">The sequence shown here is derived from an EMBL/GenBank/DDBJ whole genome shotgun (WGS) entry which is preliminary data.</text>
</comment>
<reference evidence="4" key="1">
    <citation type="journal article" date="2020" name="bioRxiv">
        <title>Whole genome comparisons of ergot fungi reveals the divergence and evolution of species within the genus Claviceps are the result of varying mechanisms driving genome evolution and host range expansion.</title>
        <authorList>
            <person name="Wyka S.A."/>
            <person name="Mondo S.J."/>
            <person name="Liu M."/>
            <person name="Dettman J."/>
            <person name="Nalam V."/>
            <person name="Broders K.D."/>
        </authorList>
    </citation>
    <scope>NUCLEOTIDE SEQUENCE</scope>
    <source>
        <strain evidence="4">CCC 602</strain>
    </source>
</reference>
<feature type="compositionally biased region" description="Basic and acidic residues" evidence="2">
    <location>
        <begin position="339"/>
        <end position="359"/>
    </location>
</feature>
<feature type="compositionally biased region" description="Low complexity" evidence="2">
    <location>
        <begin position="77"/>
        <end position="86"/>
    </location>
</feature>
<gene>
    <name evidence="4" type="ORF">E4U43_004399</name>
</gene>
<proteinExistence type="predicted"/>
<name>A0A9P7N3G4_9HYPO</name>
<evidence type="ECO:0000256" key="3">
    <source>
        <dbReference type="SAM" id="Phobius"/>
    </source>
</evidence>
<feature type="region of interest" description="Disordered" evidence="2">
    <location>
        <begin position="285"/>
        <end position="366"/>
    </location>
</feature>
<feature type="compositionally biased region" description="Low complexity" evidence="2">
    <location>
        <begin position="9"/>
        <end position="22"/>
    </location>
</feature>
<dbReference type="AlphaFoldDB" id="A0A9P7N3G4"/>
<feature type="coiled-coil region" evidence="1">
    <location>
        <begin position="221"/>
        <end position="278"/>
    </location>
</feature>
<protein>
    <submittedName>
        <fullName evidence="4">Uncharacterized protein</fullName>
    </submittedName>
</protein>
<feature type="region of interest" description="Disordered" evidence="2">
    <location>
        <begin position="634"/>
        <end position="673"/>
    </location>
</feature>
<feature type="region of interest" description="Disordered" evidence="2">
    <location>
        <begin position="709"/>
        <end position="742"/>
    </location>
</feature>
<accession>A0A9P7N3G4</accession>
<evidence type="ECO:0000313" key="4">
    <source>
        <dbReference type="EMBL" id="KAG5989958.1"/>
    </source>
</evidence>
<evidence type="ECO:0000256" key="2">
    <source>
        <dbReference type="SAM" id="MobiDB-lite"/>
    </source>
</evidence>
<keyword evidence="1" id="KW-0175">Coiled coil</keyword>
<keyword evidence="3" id="KW-0812">Transmembrane</keyword>